<proteinExistence type="predicted"/>
<sequence length="297" mass="32418">MRRGRRYIGLCILLFFIVGGFVLWTLYKRDSAGLGQINVAIDGDPIIIASWQPDGERLVIVTIPASFTAQAVRGLGRYPVGSLWQLGSMEGLSGDVFRQSLEELIALPIQWSMSGISQSELFSLRSLPRVLFGEIKTNMSFASYLAVWWKVLTISRDHIVEIPLGASVVTDESQADGTNTAVISLEAVDRALTDEFELPSIRDEKLTVAVSNTTATAGLAEHVARMINRIGGNVTALGNEDVKLGGCQIRGTQKHLDSVTSRVLTRIFDCEPVVSEGEAYADIVVAVGTRYESRFVP</sequence>
<organism evidence="2 3">
    <name type="scientific">Candidatus Gottesmanbacteria bacterium RIFCSPHIGHO2_01_FULL_46_14</name>
    <dbReference type="NCBI Taxonomy" id="1798380"/>
    <lineage>
        <taxon>Bacteria</taxon>
        <taxon>Candidatus Gottesmaniibacteriota</taxon>
    </lineage>
</organism>
<keyword evidence="1" id="KW-0472">Membrane</keyword>
<keyword evidence="1" id="KW-0812">Transmembrane</keyword>
<evidence type="ECO:0000256" key="1">
    <source>
        <dbReference type="SAM" id="Phobius"/>
    </source>
</evidence>
<name>A0A1F5ZN44_9BACT</name>
<reference evidence="2 3" key="1">
    <citation type="journal article" date="2016" name="Nat. Commun.">
        <title>Thousands of microbial genomes shed light on interconnected biogeochemical processes in an aquifer system.</title>
        <authorList>
            <person name="Anantharaman K."/>
            <person name="Brown C.T."/>
            <person name="Hug L.A."/>
            <person name="Sharon I."/>
            <person name="Castelle C.J."/>
            <person name="Probst A.J."/>
            <person name="Thomas B.C."/>
            <person name="Singh A."/>
            <person name="Wilkins M.J."/>
            <person name="Karaoz U."/>
            <person name="Brodie E.L."/>
            <person name="Williams K.H."/>
            <person name="Hubbard S.S."/>
            <person name="Banfield J.F."/>
        </authorList>
    </citation>
    <scope>NUCLEOTIDE SEQUENCE [LARGE SCALE GENOMIC DNA]</scope>
</reference>
<gene>
    <name evidence="2" type="ORF">A2875_00970</name>
</gene>
<evidence type="ECO:0000313" key="2">
    <source>
        <dbReference type="EMBL" id="OGG13920.1"/>
    </source>
</evidence>
<dbReference type="Proteomes" id="UP000177416">
    <property type="component" value="Unassembled WGS sequence"/>
</dbReference>
<dbReference type="AlphaFoldDB" id="A0A1F5ZN44"/>
<protein>
    <recommendedName>
        <fullName evidence="4">LytR/CpsA/Psr regulator C-terminal domain-containing protein</fullName>
    </recommendedName>
</protein>
<evidence type="ECO:0000313" key="3">
    <source>
        <dbReference type="Proteomes" id="UP000177416"/>
    </source>
</evidence>
<keyword evidence="1" id="KW-1133">Transmembrane helix</keyword>
<comment type="caution">
    <text evidence="2">The sequence shown here is derived from an EMBL/GenBank/DDBJ whole genome shotgun (WGS) entry which is preliminary data.</text>
</comment>
<dbReference type="EMBL" id="MFJJ01000028">
    <property type="protein sequence ID" value="OGG13920.1"/>
    <property type="molecule type" value="Genomic_DNA"/>
</dbReference>
<evidence type="ECO:0008006" key="4">
    <source>
        <dbReference type="Google" id="ProtNLM"/>
    </source>
</evidence>
<accession>A0A1F5ZN44</accession>
<feature type="transmembrane region" description="Helical" evidence="1">
    <location>
        <begin position="7"/>
        <end position="27"/>
    </location>
</feature>